<protein>
    <submittedName>
        <fullName evidence="1">Uncharacterized protein</fullName>
    </submittedName>
</protein>
<gene>
    <name evidence="1" type="ORF">ASZ90_006658</name>
</gene>
<sequence length="42" mass="5022">MISSFHTFIKYLIYCLINKLFNTPQEKNALKPGYYRHNFLPG</sequence>
<evidence type="ECO:0000313" key="1">
    <source>
        <dbReference type="EMBL" id="KUG23552.1"/>
    </source>
</evidence>
<organism evidence="1">
    <name type="scientific">hydrocarbon metagenome</name>
    <dbReference type="NCBI Taxonomy" id="938273"/>
    <lineage>
        <taxon>unclassified sequences</taxon>
        <taxon>metagenomes</taxon>
        <taxon>ecological metagenomes</taxon>
    </lineage>
</organism>
<dbReference type="EMBL" id="LNQE01000899">
    <property type="protein sequence ID" value="KUG23552.1"/>
    <property type="molecule type" value="Genomic_DNA"/>
</dbReference>
<proteinExistence type="predicted"/>
<reference evidence="1" key="1">
    <citation type="journal article" date="2015" name="Proc. Natl. Acad. Sci. U.S.A.">
        <title>Networks of energetic and metabolic interactions define dynamics in microbial communities.</title>
        <authorList>
            <person name="Embree M."/>
            <person name="Liu J.K."/>
            <person name="Al-Bassam M.M."/>
            <person name="Zengler K."/>
        </authorList>
    </citation>
    <scope>NUCLEOTIDE SEQUENCE</scope>
</reference>
<dbReference type="AlphaFoldDB" id="A0A0W8FRM6"/>
<name>A0A0W8FRM6_9ZZZZ</name>
<comment type="caution">
    <text evidence="1">The sequence shown here is derived from an EMBL/GenBank/DDBJ whole genome shotgun (WGS) entry which is preliminary data.</text>
</comment>
<accession>A0A0W8FRM6</accession>